<comment type="subcellular location">
    <subcellularLocation>
        <location evidence="3">Mitochondrion matrix</location>
        <location evidence="3">Mitochondrion nucleoid</location>
    </subcellularLocation>
</comment>
<keyword evidence="17" id="KW-1185">Reference proteome</keyword>
<evidence type="ECO:0000259" key="15">
    <source>
        <dbReference type="PROSITE" id="PS51194"/>
    </source>
</evidence>
<evidence type="ECO:0000256" key="2">
    <source>
        <dbReference type="ARBA" id="ARBA00001946"/>
    </source>
</evidence>
<evidence type="ECO:0000256" key="5">
    <source>
        <dbReference type="ARBA" id="ARBA00012552"/>
    </source>
</evidence>
<dbReference type="eggNOG" id="KOG0953">
    <property type="taxonomic scope" value="Eukaryota"/>
</dbReference>
<evidence type="ECO:0000256" key="10">
    <source>
        <dbReference type="ARBA" id="ARBA00022946"/>
    </source>
</evidence>
<comment type="cofactor">
    <cofactor evidence="1">
        <name>Mn(2+)</name>
        <dbReference type="ChEBI" id="CHEBI:29035"/>
    </cofactor>
</comment>
<dbReference type="GO" id="GO:0042645">
    <property type="term" value="C:mitochondrial nucleoid"/>
    <property type="evidence" value="ECO:0007669"/>
    <property type="project" value="UniProtKB-SubCell"/>
</dbReference>
<name>D8TIF0_VOLCA</name>
<dbReference type="FunFam" id="3.40.50.300:FF:000957">
    <property type="entry name" value="ATP-dependent RNA helicase SUV3L, mitochondrial"/>
    <property type="match status" value="1"/>
</dbReference>
<dbReference type="FunCoup" id="D8TIF0">
    <property type="interactions" value="143"/>
</dbReference>
<dbReference type="InParanoid" id="D8TIF0"/>
<dbReference type="CDD" id="cd18805">
    <property type="entry name" value="SF2_C_suv3"/>
    <property type="match status" value="1"/>
</dbReference>
<dbReference type="Pfam" id="PF12513">
    <property type="entry name" value="SUV3_C"/>
    <property type="match status" value="1"/>
</dbReference>
<evidence type="ECO:0000313" key="16">
    <source>
        <dbReference type="EMBL" id="EFJ52880.1"/>
    </source>
</evidence>
<dbReference type="GO" id="GO:0070478">
    <property type="term" value="P:nuclear-transcribed mRNA catabolic process, 3'-5' exonucleolytic nonsense-mediated decay"/>
    <property type="evidence" value="ECO:0007669"/>
    <property type="project" value="TreeGrafter"/>
</dbReference>
<dbReference type="Gene3D" id="1.20.272.40">
    <property type="match status" value="1"/>
</dbReference>
<dbReference type="InterPro" id="IPR022192">
    <property type="entry name" value="SUV3_C"/>
</dbReference>
<sequence>LTDLTRPASWYPLARSLQRKVVAHLGPTNSGKTHAALQALKSASSGIYCGPLRLLACEVADRLTAEGLPCHLVTGQEVRPATGPAGEPKQASHTAGAPGGGGAASWALDVAVLDEIQMLGDRLRGWAWTRALLGLAAREVHVAGDPAVLPLLRALAAECGDELEVRRYRRLSPLVVQSEALGSVARVAGGDCLVAFSRRSLHGLRREVARCTGREACLVYGALPPEARRQQAALFNADPAAESGGDVLCASDAIGMGLNLNIRRVVFTSLTKYDGTAVRPLQPAEVRQIAGRAGRFSSSHPAGYVTTLRSEDLGALHRALAQPPEHITHACLLPSSEALAEYAALHPERPLATSLLTFAATARLGPSYMYGNYEGMYGIASALRELSEDMSYEEMMLFCTAPADMDDPVVASALLRFAQLYCRRGRVGPEDITEGREQPLLLRATPAELKRLEELHRVYDLYVWLFYRLPYAFTGREEAESARAACGSLIEAGLDHLAAASAAAFGR</sequence>
<dbReference type="Pfam" id="PF00271">
    <property type="entry name" value="Helicase_C"/>
    <property type="match status" value="1"/>
</dbReference>
<evidence type="ECO:0000256" key="12">
    <source>
        <dbReference type="ARBA" id="ARBA00023271"/>
    </source>
</evidence>
<evidence type="ECO:0000313" key="17">
    <source>
        <dbReference type="Proteomes" id="UP000001058"/>
    </source>
</evidence>
<evidence type="ECO:0000256" key="3">
    <source>
        <dbReference type="ARBA" id="ARBA00004436"/>
    </source>
</evidence>
<dbReference type="GO" id="GO:0016787">
    <property type="term" value="F:hydrolase activity"/>
    <property type="evidence" value="ECO:0007669"/>
    <property type="project" value="UniProtKB-KW"/>
</dbReference>
<feature type="region of interest" description="Disordered" evidence="14">
    <location>
        <begin position="79"/>
        <end position="100"/>
    </location>
</feature>
<comment type="catalytic activity">
    <reaction evidence="13">
        <text>ATP + H2O = ADP + phosphate + H(+)</text>
        <dbReference type="Rhea" id="RHEA:13065"/>
        <dbReference type="ChEBI" id="CHEBI:15377"/>
        <dbReference type="ChEBI" id="CHEBI:15378"/>
        <dbReference type="ChEBI" id="CHEBI:30616"/>
        <dbReference type="ChEBI" id="CHEBI:43474"/>
        <dbReference type="ChEBI" id="CHEBI:456216"/>
        <dbReference type="EC" id="3.6.4.13"/>
    </reaction>
</comment>
<evidence type="ECO:0000256" key="1">
    <source>
        <dbReference type="ARBA" id="ARBA00001936"/>
    </source>
</evidence>
<dbReference type="KEGG" id="vcn:VOLCADRAFT_41250"/>
<dbReference type="SUPFAM" id="SSF52540">
    <property type="entry name" value="P-loop containing nucleoside triphosphate hydrolases"/>
    <property type="match status" value="1"/>
</dbReference>
<dbReference type="OrthoDB" id="6692397at2759"/>
<dbReference type="AlphaFoldDB" id="D8TIF0"/>
<gene>
    <name evidence="16" type="ORF">VOLCADRAFT_41250</name>
</gene>
<dbReference type="EC" id="3.6.4.13" evidence="5"/>
<dbReference type="PANTHER" id="PTHR12131:SF1">
    <property type="entry name" value="ATP-DEPENDENT RNA HELICASE SUPV3L1, MITOCHONDRIAL-RELATED"/>
    <property type="match status" value="1"/>
</dbReference>
<evidence type="ECO:0000256" key="14">
    <source>
        <dbReference type="SAM" id="MobiDB-lite"/>
    </source>
</evidence>
<dbReference type="PANTHER" id="PTHR12131">
    <property type="entry name" value="ATP-DEPENDENT RNA AND DNA HELICASE"/>
    <property type="match status" value="1"/>
</dbReference>
<dbReference type="CDD" id="cd17913">
    <property type="entry name" value="DEXQc_Suv3"/>
    <property type="match status" value="1"/>
</dbReference>
<feature type="non-terminal residue" evidence="16">
    <location>
        <position position="1"/>
    </location>
</feature>
<keyword evidence="6" id="KW-0547">Nucleotide-binding</keyword>
<comment type="cofactor">
    <cofactor evidence="2">
        <name>Mg(2+)</name>
        <dbReference type="ChEBI" id="CHEBI:18420"/>
    </cofactor>
</comment>
<dbReference type="Pfam" id="PF18147">
    <property type="entry name" value="Suv3_C_1"/>
    <property type="match status" value="1"/>
</dbReference>
<proteinExistence type="predicted"/>
<organism evidence="17">
    <name type="scientific">Volvox carteri f. nagariensis</name>
    <dbReference type="NCBI Taxonomy" id="3068"/>
    <lineage>
        <taxon>Eukaryota</taxon>
        <taxon>Viridiplantae</taxon>
        <taxon>Chlorophyta</taxon>
        <taxon>core chlorophytes</taxon>
        <taxon>Chlorophyceae</taxon>
        <taxon>CS clade</taxon>
        <taxon>Chlamydomonadales</taxon>
        <taxon>Volvocaceae</taxon>
        <taxon>Volvox</taxon>
    </lineage>
</organism>
<dbReference type="STRING" id="3068.D8TIF0"/>
<dbReference type="Gene3D" id="3.40.50.300">
    <property type="entry name" value="P-loop containing nucleotide triphosphate hydrolases"/>
    <property type="match status" value="2"/>
</dbReference>
<dbReference type="RefSeq" id="XP_002945885.1">
    <property type="nucleotide sequence ID" value="XM_002945839.1"/>
</dbReference>
<dbReference type="SMART" id="SM00490">
    <property type="entry name" value="HELICc"/>
    <property type="match status" value="1"/>
</dbReference>
<evidence type="ECO:0000256" key="13">
    <source>
        <dbReference type="ARBA" id="ARBA00047984"/>
    </source>
</evidence>
<dbReference type="EMBL" id="GL378323">
    <property type="protein sequence ID" value="EFJ52880.1"/>
    <property type="molecule type" value="Genomic_DNA"/>
</dbReference>
<dbReference type="InterPro" id="IPR044774">
    <property type="entry name" value="Suv3_DEXQc"/>
</dbReference>
<keyword evidence="8" id="KW-0347">Helicase</keyword>
<dbReference type="InterPro" id="IPR001650">
    <property type="entry name" value="Helicase_C-like"/>
</dbReference>
<keyword evidence="7" id="KW-0378">Hydrolase</keyword>
<dbReference type="InterPro" id="IPR050699">
    <property type="entry name" value="RNA-DNA_Helicase"/>
</dbReference>
<dbReference type="Gene3D" id="1.20.58.1080">
    <property type="match status" value="1"/>
</dbReference>
<reference evidence="16 17" key="1">
    <citation type="journal article" date="2010" name="Science">
        <title>Genomic analysis of organismal complexity in the multicellular green alga Volvox carteri.</title>
        <authorList>
            <person name="Prochnik S.E."/>
            <person name="Umen J."/>
            <person name="Nedelcu A.M."/>
            <person name="Hallmann A."/>
            <person name="Miller S.M."/>
            <person name="Nishii I."/>
            <person name="Ferris P."/>
            <person name="Kuo A."/>
            <person name="Mitros T."/>
            <person name="Fritz-Laylin L.K."/>
            <person name="Hellsten U."/>
            <person name="Chapman J."/>
            <person name="Simakov O."/>
            <person name="Rensing S.A."/>
            <person name="Terry A."/>
            <person name="Pangilinan J."/>
            <person name="Kapitonov V."/>
            <person name="Jurka J."/>
            <person name="Salamov A."/>
            <person name="Shapiro H."/>
            <person name="Schmutz J."/>
            <person name="Grimwood J."/>
            <person name="Lindquist E."/>
            <person name="Lucas S."/>
            <person name="Grigoriev I.V."/>
            <person name="Schmitt R."/>
            <person name="Kirk D."/>
            <person name="Rokhsar D.S."/>
        </authorList>
    </citation>
    <scope>NUCLEOTIDE SEQUENCE [LARGE SCALE GENOMIC DNA]</scope>
    <source>
        <strain evidence="17">f. Nagariensis / Eve</strain>
    </source>
</reference>
<dbReference type="InterPro" id="IPR027417">
    <property type="entry name" value="P-loop_NTPase"/>
</dbReference>
<dbReference type="PROSITE" id="PS51194">
    <property type="entry name" value="HELICASE_CTER"/>
    <property type="match status" value="1"/>
</dbReference>
<dbReference type="Proteomes" id="UP000001058">
    <property type="component" value="Unassembled WGS sequence"/>
</dbReference>
<comment type="subunit">
    <text evidence="4">Homodimer; in free form. Component of the mitochondrial degradosome (mtEXO) complex which is a heteropentamer containing 2 copies of SUPV3L1 and 3 copies of PNPT1.</text>
</comment>
<dbReference type="GeneID" id="9621816"/>
<dbReference type="InterPro" id="IPR055206">
    <property type="entry name" value="DEXQc_SUV3"/>
</dbReference>
<keyword evidence="9" id="KW-0067">ATP-binding</keyword>
<evidence type="ECO:0000256" key="8">
    <source>
        <dbReference type="ARBA" id="ARBA00022806"/>
    </source>
</evidence>
<dbReference type="GO" id="GO:0005524">
    <property type="term" value="F:ATP binding"/>
    <property type="evidence" value="ECO:0007669"/>
    <property type="project" value="UniProtKB-KW"/>
</dbReference>
<dbReference type="GO" id="GO:0003724">
    <property type="term" value="F:RNA helicase activity"/>
    <property type="evidence" value="ECO:0007669"/>
    <property type="project" value="UniProtKB-EC"/>
</dbReference>
<dbReference type="InterPro" id="IPR041082">
    <property type="entry name" value="Suv3_C_1"/>
</dbReference>
<accession>D8TIF0</accession>
<protein>
    <recommendedName>
        <fullName evidence="5">RNA helicase</fullName>
        <ecNumber evidence="5">3.6.4.13</ecNumber>
    </recommendedName>
</protein>
<keyword evidence="11" id="KW-0496">Mitochondrion</keyword>
<evidence type="ECO:0000256" key="4">
    <source>
        <dbReference type="ARBA" id="ARBA00011661"/>
    </source>
</evidence>
<evidence type="ECO:0000256" key="6">
    <source>
        <dbReference type="ARBA" id="ARBA00022741"/>
    </source>
</evidence>
<evidence type="ECO:0000256" key="7">
    <source>
        <dbReference type="ARBA" id="ARBA00022801"/>
    </source>
</evidence>
<keyword evidence="10" id="KW-0809">Transit peptide</keyword>
<dbReference type="Pfam" id="PF22527">
    <property type="entry name" value="DEXQc_Suv3"/>
    <property type="match status" value="1"/>
</dbReference>
<dbReference type="GO" id="GO:0055087">
    <property type="term" value="C:Ski complex"/>
    <property type="evidence" value="ECO:0007669"/>
    <property type="project" value="TreeGrafter"/>
</dbReference>
<feature type="non-terminal residue" evidence="16">
    <location>
        <position position="507"/>
    </location>
</feature>
<evidence type="ECO:0000256" key="9">
    <source>
        <dbReference type="ARBA" id="ARBA00022840"/>
    </source>
</evidence>
<evidence type="ECO:0000256" key="11">
    <source>
        <dbReference type="ARBA" id="ARBA00023128"/>
    </source>
</evidence>
<feature type="domain" description="Helicase C-terminal" evidence="15">
    <location>
        <begin position="177"/>
        <end position="343"/>
    </location>
</feature>
<keyword evidence="12" id="KW-1135">Mitochondrion nucleoid</keyword>